<comment type="caution">
    <text evidence="1">The sequence shown here is derived from an EMBL/GenBank/DDBJ whole genome shotgun (WGS) entry which is preliminary data.</text>
</comment>
<proteinExistence type="predicted"/>
<evidence type="ECO:0000313" key="1">
    <source>
        <dbReference type="EMBL" id="EMF82242.1"/>
    </source>
</evidence>
<sequence>MNKRNSFILFLFLFGVSIFSIEDPLPSPFEPYHLSRDFDLNRQKYLQVIAIPYKDPMELKLGPENNSIPQKKLPRLLLSKLPDFLFQECSNRSYFP</sequence>
<gene>
    <name evidence="1" type="ORF">LEP1GSC188_3312</name>
</gene>
<dbReference type="EMBL" id="AHOR02000026">
    <property type="protein sequence ID" value="EMF82242.1"/>
    <property type="molecule type" value="Genomic_DNA"/>
</dbReference>
<reference evidence="1 2" key="1">
    <citation type="submission" date="2013-01" db="EMBL/GenBank/DDBJ databases">
        <authorList>
            <person name="Harkins D.M."/>
            <person name="Durkin A.S."/>
            <person name="Brinkac L.M."/>
            <person name="Haft D.H."/>
            <person name="Selengut J.D."/>
            <person name="Sanka R."/>
            <person name="DePew J."/>
            <person name="Purushe J."/>
            <person name="Tulsiani S.M."/>
            <person name="Graham G.C."/>
            <person name="Burns M.-A."/>
            <person name="Dohnt M.F."/>
            <person name="Smythe L.D."/>
            <person name="McKay D.B."/>
            <person name="Craig S.B."/>
            <person name="Vinetz J.M."/>
            <person name="Sutton G.G."/>
            <person name="Nierman W.C."/>
            <person name="Fouts D.E."/>
        </authorList>
    </citation>
    <scope>NUCLEOTIDE SEQUENCE [LARGE SCALE GENOMIC DNA]</scope>
    <source>
        <strain evidence="1 2">LT2116</strain>
    </source>
</reference>
<accession>M3FPH3</accession>
<organism evidence="1 2">
    <name type="scientific">Leptospira weilii serovar Topaz str. LT2116</name>
    <dbReference type="NCBI Taxonomy" id="1088540"/>
    <lineage>
        <taxon>Bacteria</taxon>
        <taxon>Pseudomonadati</taxon>
        <taxon>Spirochaetota</taxon>
        <taxon>Spirochaetia</taxon>
        <taxon>Leptospirales</taxon>
        <taxon>Leptospiraceae</taxon>
        <taxon>Leptospira</taxon>
    </lineage>
</organism>
<evidence type="ECO:0000313" key="2">
    <source>
        <dbReference type="Proteomes" id="UP000011770"/>
    </source>
</evidence>
<protein>
    <submittedName>
        <fullName evidence="1">Uncharacterized protein</fullName>
    </submittedName>
</protein>
<name>M3FPH3_9LEPT</name>
<dbReference type="AlphaFoldDB" id="M3FPH3"/>
<dbReference type="Proteomes" id="UP000011770">
    <property type="component" value="Unassembled WGS sequence"/>
</dbReference>